<protein>
    <submittedName>
        <fullName evidence="1">Uncharacterized protein</fullName>
    </submittedName>
</protein>
<keyword evidence="2" id="KW-1185">Reference proteome</keyword>
<dbReference type="OrthoDB" id="2790258at2759"/>
<gene>
    <name evidence="1" type="ORF">O181_031798</name>
</gene>
<proteinExistence type="predicted"/>
<dbReference type="Proteomes" id="UP000765509">
    <property type="component" value="Unassembled WGS sequence"/>
</dbReference>
<organism evidence="1 2">
    <name type="scientific">Austropuccinia psidii MF-1</name>
    <dbReference type="NCBI Taxonomy" id="1389203"/>
    <lineage>
        <taxon>Eukaryota</taxon>
        <taxon>Fungi</taxon>
        <taxon>Dikarya</taxon>
        <taxon>Basidiomycota</taxon>
        <taxon>Pucciniomycotina</taxon>
        <taxon>Pucciniomycetes</taxon>
        <taxon>Pucciniales</taxon>
        <taxon>Sphaerophragmiaceae</taxon>
        <taxon>Austropuccinia</taxon>
    </lineage>
</organism>
<accession>A0A9Q3H4Z0</accession>
<name>A0A9Q3H4Z0_9BASI</name>
<comment type="caution">
    <text evidence="1">The sequence shown here is derived from an EMBL/GenBank/DDBJ whole genome shotgun (WGS) entry which is preliminary data.</text>
</comment>
<reference evidence="1" key="1">
    <citation type="submission" date="2021-03" db="EMBL/GenBank/DDBJ databases">
        <title>Draft genome sequence of rust myrtle Austropuccinia psidii MF-1, a brazilian biotype.</title>
        <authorList>
            <person name="Quecine M.C."/>
            <person name="Pachon D.M.R."/>
            <person name="Bonatelli M.L."/>
            <person name="Correr F.H."/>
            <person name="Franceschini L.M."/>
            <person name="Leite T.F."/>
            <person name="Margarido G.R.A."/>
            <person name="Almeida C.A."/>
            <person name="Ferrarezi J.A."/>
            <person name="Labate C.A."/>
        </authorList>
    </citation>
    <scope>NUCLEOTIDE SEQUENCE</scope>
    <source>
        <strain evidence="1">MF-1</strain>
    </source>
</reference>
<evidence type="ECO:0000313" key="1">
    <source>
        <dbReference type="EMBL" id="MBW0492083.1"/>
    </source>
</evidence>
<evidence type="ECO:0000313" key="2">
    <source>
        <dbReference type="Proteomes" id="UP000765509"/>
    </source>
</evidence>
<dbReference type="AlphaFoldDB" id="A0A9Q3H4Z0"/>
<sequence length="110" mass="12131">MAIVNIINPPDGLNLRYYSIISHGAQSASYLWQSPQCRENSAATEKLICDGPKPTNANTLLCHLLTLWSSTHDILEKELCLREAVTGTLMEARVAWHSGIKNSLGGLQRI</sequence>
<dbReference type="EMBL" id="AVOT02011425">
    <property type="protein sequence ID" value="MBW0492083.1"/>
    <property type="molecule type" value="Genomic_DNA"/>
</dbReference>